<dbReference type="AlphaFoldDB" id="A0A6C0C6C0"/>
<evidence type="ECO:0000313" key="2">
    <source>
        <dbReference type="EMBL" id="QHS99970.1"/>
    </source>
</evidence>
<keyword evidence="1" id="KW-1133">Transmembrane helix</keyword>
<reference evidence="2" key="1">
    <citation type="journal article" date="2020" name="Nature">
        <title>Giant virus diversity and host interactions through global metagenomics.</title>
        <authorList>
            <person name="Schulz F."/>
            <person name="Roux S."/>
            <person name="Paez-Espino D."/>
            <person name="Jungbluth S."/>
            <person name="Walsh D.A."/>
            <person name="Denef V.J."/>
            <person name="McMahon K.D."/>
            <person name="Konstantinidis K.T."/>
            <person name="Eloe-Fadrosh E.A."/>
            <person name="Kyrpides N.C."/>
            <person name="Woyke T."/>
        </authorList>
    </citation>
    <scope>NUCLEOTIDE SEQUENCE</scope>
    <source>
        <strain evidence="2">GVMAG-M-3300020192-26</strain>
    </source>
</reference>
<accession>A0A6C0C6C0</accession>
<feature type="transmembrane region" description="Helical" evidence="1">
    <location>
        <begin position="41"/>
        <end position="59"/>
    </location>
</feature>
<organism evidence="2">
    <name type="scientific">viral metagenome</name>
    <dbReference type="NCBI Taxonomy" id="1070528"/>
    <lineage>
        <taxon>unclassified sequences</taxon>
        <taxon>metagenomes</taxon>
        <taxon>organismal metagenomes</taxon>
    </lineage>
</organism>
<dbReference type="EMBL" id="MN739352">
    <property type="protein sequence ID" value="QHS99970.1"/>
    <property type="molecule type" value="Genomic_DNA"/>
</dbReference>
<name>A0A6C0C6C0_9ZZZZ</name>
<evidence type="ECO:0000256" key="1">
    <source>
        <dbReference type="SAM" id="Phobius"/>
    </source>
</evidence>
<protein>
    <submittedName>
        <fullName evidence="2">Uncharacterized protein</fullName>
    </submittedName>
</protein>
<keyword evidence="1" id="KW-0472">Membrane</keyword>
<sequence length="143" mass="16068">MDSVTKQHIVEKINDRYYKDIELGLMGRSGWKTTGDISETLGYIFLGVSTMISFSAGFFDIRMLSFVAGCVGIFSSLLFKFALYSMAQSKERTDEVNKILMKIGIEKVVDISPDQLFDATHKTAPVRNKETELAPNEETIIII</sequence>
<keyword evidence="1" id="KW-0812">Transmembrane</keyword>
<proteinExistence type="predicted"/>
<feature type="transmembrane region" description="Helical" evidence="1">
    <location>
        <begin position="65"/>
        <end position="83"/>
    </location>
</feature>